<dbReference type="STRING" id="406817.XNC1_2131"/>
<evidence type="ECO:0000313" key="3">
    <source>
        <dbReference type="Proteomes" id="UP000008075"/>
    </source>
</evidence>
<protein>
    <recommendedName>
        <fullName evidence="1">AB hydrolase-1 domain-containing protein</fullName>
    </recommendedName>
</protein>
<name>D3VES9_XENNA</name>
<dbReference type="PANTHER" id="PTHR43798:SF33">
    <property type="entry name" value="HYDROLASE, PUTATIVE (AFU_ORTHOLOGUE AFUA_2G14860)-RELATED"/>
    <property type="match status" value="1"/>
</dbReference>
<dbReference type="EMBL" id="FN667742">
    <property type="protein sequence ID" value="CBJ90191.1"/>
    <property type="molecule type" value="Genomic_DNA"/>
</dbReference>
<dbReference type="GeneID" id="24905382"/>
<dbReference type="InterPro" id="IPR050266">
    <property type="entry name" value="AB_hydrolase_sf"/>
</dbReference>
<dbReference type="RefSeq" id="WP_010845697.1">
    <property type="nucleotide sequence ID" value="NC_014228.1"/>
</dbReference>
<dbReference type="eggNOG" id="COG2267">
    <property type="taxonomic scope" value="Bacteria"/>
</dbReference>
<proteinExistence type="predicted"/>
<dbReference type="KEGG" id="xne:XNC1_2131"/>
<gene>
    <name evidence="2" type="ordered locus">XNC1_2131</name>
</gene>
<sequence>MFSFNHQNGRYLEVDGADIYYEIQGNANGYPLIFLHGGLSDIETFNQIVGDFGNTYQLIGIDSRGQGKSTLGQGSLTYQRIQQDVEAVIKHLGLKKLSIIAHSDGGIVSLRLAAAGNSPIDKIVVIGADWTLQENDQMREIFENVTAESWRVMMPDSYNSYCKLNPKADLNKLLNSIIPMWIDAGESGYPNQTIHKITCELLVVRGDKDSLVSRIHSAELADQVSRSYLLNIPFTGHSPHEERPELLVPFLREFLSN</sequence>
<dbReference type="InterPro" id="IPR029058">
    <property type="entry name" value="AB_hydrolase_fold"/>
</dbReference>
<organism evidence="2 3">
    <name type="scientific">Xenorhabdus nematophila (strain ATCC 19061 / DSM 3370 / CCUG 14189 / LMG 1036 / NCIMB 9965 / AN6)</name>
    <dbReference type="NCBI Taxonomy" id="406817"/>
    <lineage>
        <taxon>Bacteria</taxon>
        <taxon>Pseudomonadati</taxon>
        <taxon>Pseudomonadota</taxon>
        <taxon>Gammaproteobacteria</taxon>
        <taxon>Enterobacterales</taxon>
        <taxon>Morganellaceae</taxon>
        <taxon>Xenorhabdus</taxon>
    </lineage>
</organism>
<dbReference type="Pfam" id="PF00561">
    <property type="entry name" value="Abhydrolase_1"/>
    <property type="match status" value="1"/>
</dbReference>
<dbReference type="AlphaFoldDB" id="D3VES9"/>
<dbReference type="Gene3D" id="3.40.50.1820">
    <property type="entry name" value="alpha/beta hydrolase"/>
    <property type="match status" value="1"/>
</dbReference>
<evidence type="ECO:0000259" key="1">
    <source>
        <dbReference type="Pfam" id="PF00561"/>
    </source>
</evidence>
<evidence type="ECO:0000313" key="2">
    <source>
        <dbReference type="EMBL" id="CBJ90191.1"/>
    </source>
</evidence>
<dbReference type="SUPFAM" id="SSF53474">
    <property type="entry name" value="alpha/beta-Hydrolases"/>
    <property type="match status" value="1"/>
</dbReference>
<dbReference type="InterPro" id="IPR000073">
    <property type="entry name" value="AB_hydrolase_1"/>
</dbReference>
<feature type="domain" description="AB hydrolase-1" evidence="1">
    <location>
        <begin position="30"/>
        <end position="143"/>
    </location>
</feature>
<dbReference type="Proteomes" id="UP000008075">
    <property type="component" value="Chromosome"/>
</dbReference>
<dbReference type="PANTHER" id="PTHR43798">
    <property type="entry name" value="MONOACYLGLYCEROL LIPASE"/>
    <property type="match status" value="1"/>
</dbReference>
<keyword evidence="3" id="KW-1185">Reference proteome</keyword>
<accession>D3VES9</accession>
<dbReference type="GO" id="GO:0016020">
    <property type="term" value="C:membrane"/>
    <property type="evidence" value="ECO:0007669"/>
    <property type="project" value="TreeGrafter"/>
</dbReference>
<dbReference type="HOGENOM" id="CLU_020336_50_5_6"/>
<reference evidence="2 3" key="1">
    <citation type="journal article" date="2011" name="PLoS ONE">
        <title>The entomopathogenic bacterial endosymbionts xenorhabdus and photorhabdus: convergent lifestyles from divergent genomes.</title>
        <authorList>
            <person name="Chaston J.M."/>
            <person name="Suen G."/>
            <person name="Tucker S.L."/>
            <person name="Andersen A.W."/>
            <person name="Bhasin A."/>
            <person name="Bode E."/>
            <person name="Bode H.B."/>
            <person name="Brachmann A.O."/>
            <person name="Cowles C.E."/>
            <person name="Cowles K.N."/>
            <person name="Darby C."/>
            <person name="de Leon L."/>
            <person name="Drace K."/>
            <person name="Du Z."/>
            <person name="Givaudan A."/>
            <person name="Herbert Tran E.E."/>
            <person name="Jewell K.A."/>
            <person name="Knack J.J."/>
            <person name="Krasomil-Osterfeld K.C."/>
            <person name="Kukor R."/>
            <person name="Lanois A."/>
            <person name="Latreille P."/>
            <person name="Leimgruber N.K."/>
            <person name="Lipke C.M."/>
            <person name="Liu R."/>
            <person name="Lu X."/>
            <person name="Martens E.C."/>
            <person name="Marri P.R."/>
            <person name="Medigue C."/>
            <person name="Menard M.L."/>
            <person name="Miller N.M."/>
            <person name="Morales-Soto N."/>
            <person name="Norton S."/>
            <person name="Ogier J.C."/>
            <person name="Orchard S.S."/>
            <person name="Park D."/>
            <person name="Park Y."/>
            <person name="Qurollo B.A."/>
            <person name="Sugar D.R."/>
            <person name="Richards G.R."/>
            <person name="Rouy Z."/>
            <person name="Slominski B."/>
            <person name="Slominski K."/>
            <person name="Snyder H."/>
            <person name="Tjaden B.C."/>
            <person name="van der Hoeven R."/>
            <person name="Welch R.D."/>
            <person name="Wheeler C."/>
            <person name="Xiang B."/>
            <person name="Barbazuk B."/>
            <person name="Gaudriault S."/>
            <person name="Goodner B."/>
            <person name="Slater S.C."/>
            <person name="Forst S."/>
            <person name="Goldman B.S."/>
            <person name="Goodrich-Blair H."/>
        </authorList>
    </citation>
    <scope>NUCLEOTIDE SEQUENCE [LARGE SCALE GENOMIC DNA]</scope>
    <source>
        <strain evidence="3">ATCC 19061 / DSM 3370 / CCUG 14189 / LMG 1036 / NCIMB 9965 / AN6</strain>
    </source>
</reference>